<dbReference type="GeneID" id="87809292"/>
<dbReference type="PANTHER" id="PTHR43283">
    <property type="entry name" value="BETA-LACTAMASE-RELATED"/>
    <property type="match status" value="1"/>
</dbReference>
<feature type="domain" description="Beta-lactamase-related" evidence="1">
    <location>
        <begin position="15"/>
        <end position="396"/>
    </location>
</feature>
<dbReference type="Gene3D" id="3.40.710.10">
    <property type="entry name" value="DD-peptidase/beta-lactamase superfamily"/>
    <property type="match status" value="1"/>
</dbReference>
<evidence type="ECO:0000259" key="1">
    <source>
        <dbReference type="Pfam" id="PF00144"/>
    </source>
</evidence>
<dbReference type="InterPro" id="IPR050789">
    <property type="entry name" value="Diverse_Enzym_Activities"/>
</dbReference>
<keyword evidence="3" id="KW-1185">Reference proteome</keyword>
<dbReference type="Proteomes" id="UP000827549">
    <property type="component" value="Chromosome 4"/>
</dbReference>
<dbReference type="AlphaFoldDB" id="A0AAF0YFI4"/>
<dbReference type="RefSeq" id="XP_062628615.1">
    <property type="nucleotide sequence ID" value="XM_062772631.1"/>
</dbReference>
<dbReference type="EMBL" id="CP086717">
    <property type="protein sequence ID" value="WOO82583.1"/>
    <property type="molecule type" value="Genomic_DNA"/>
</dbReference>
<evidence type="ECO:0000313" key="3">
    <source>
        <dbReference type="Proteomes" id="UP000827549"/>
    </source>
</evidence>
<evidence type="ECO:0000313" key="2">
    <source>
        <dbReference type="EMBL" id="WOO82583.1"/>
    </source>
</evidence>
<proteinExistence type="predicted"/>
<organism evidence="2 3">
    <name type="scientific">Vanrija pseudolonga</name>
    <dbReference type="NCBI Taxonomy" id="143232"/>
    <lineage>
        <taxon>Eukaryota</taxon>
        <taxon>Fungi</taxon>
        <taxon>Dikarya</taxon>
        <taxon>Basidiomycota</taxon>
        <taxon>Agaricomycotina</taxon>
        <taxon>Tremellomycetes</taxon>
        <taxon>Trichosporonales</taxon>
        <taxon>Trichosporonaceae</taxon>
        <taxon>Vanrija</taxon>
    </lineage>
</organism>
<protein>
    <submittedName>
        <fullName evidence="2">Acyltransferase LovD</fullName>
    </submittedName>
</protein>
<reference evidence="2" key="1">
    <citation type="submission" date="2023-10" db="EMBL/GenBank/DDBJ databases">
        <authorList>
            <person name="Noh H."/>
        </authorList>
    </citation>
    <scope>NUCLEOTIDE SEQUENCE</scope>
    <source>
        <strain evidence="2">DUCC4014</strain>
    </source>
</reference>
<gene>
    <name evidence="2" type="primary">lovD_7</name>
    <name evidence="2" type="ORF">LOC62_04G006065</name>
</gene>
<dbReference type="SUPFAM" id="SSF56601">
    <property type="entry name" value="beta-lactamase/transpeptidase-like"/>
    <property type="match status" value="1"/>
</dbReference>
<dbReference type="InterPro" id="IPR001466">
    <property type="entry name" value="Beta-lactam-related"/>
</dbReference>
<dbReference type="Pfam" id="PF00144">
    <property type="entry name" value="Beta-lactamase"/>
    <property type="match status" value="1"/>
</dbReference>
<name>A0AAF0YFI4_9TREE</name>
<sequence length="414" mass="45073">MPTPTLSAAAKAKLDALLHTSVAQPETPAFAFAAATADELLYFNSAGERVWGSPDKGQVDDTTLYQLYSMTKLVTAVAALQLVDEGKLEIDDGAIIEQTLPELAARPILSYDADGKEVLTARKNPITLRRLLSHTSGLGYTLFDPRYVRWMKDHGKPQTLFMSAGGGLGALEIPLLFEPGTSFVYGVGIDWAGVLVERLSGLSLEEYFQQRIFKPLGIKSLTFHLTQEYIDGLQAVTDRNAEGKLHLAPSLREVVPHTMKQFHGGDGLYGTAKDYVRFLQGVLASAKPGGLVSPESYKWLFTNVLPEREGTTVYEGLTGFLSLLPVDKTLLADTGKALGYSLSLQLNTVESAYGRKAGSASWGGAAKTMYWIDPVTGVIGAVFTQVLNGNPLASTDYVNNVYYNFERELYNVLE</sequence>
<accession>A0AAF0YFI4</accession>
<dbReference type="GO" id="GO:0016746">
    <property type="term" value="F:acyltransferase activity"/>
    <property type="evidence" value="ECO:0007669"/>
    <property type="project" value="UniProtKB-KW"/>
</dbReference>
<dbReference type="InterPro" id="IPR012338">
    <property type="entry name" value="Beta-lactam/transpept-like"/>
</dbReference>
<keyword evidence="2" id="KW-0012">Acyltransferase</keyword>
<keyword evidence="2" id="KW-0808">Transferase</keyword>
<dbReference type="PANTHER" id="PTHR43283:SF3">
    <property type="entry name" value="BETA-LACTAMASE FAMILY PROTEIN (AFU_ORTHOLOGUE AFUA_5G07500)"/>
    <property type="match status" value="1"/>
</dbReference>